<proteinExistence type="predicted"/>
<dbReference type="Gene3D" id="6.10.250.2750">
    <property type="match status" value="1"/>
</dbReference>
<dbReference type="Pfam" id="PF13714">
    <property type="entry name" value="PEP_mutase"/>
    <property type="match status" value="1"/>
</dbReference>
<dbReference type="CDD" id="cd00377">
    <property type="entry name" value="ICL_PEPM"/>
    <property type="match status" value="1"/>
</dbReference>
<reference evidence="2 3" key="1">
    <citation type="submission" date="2021-08" db="EMBL/GenBank/DDBJ databases">
        <title>Culture and genomic analysis of Symbiopectobacterium purcellii sp. nov. gen. nov., isolated from the leafhopper Empoasca decipiens.</title>
        <authorList>
            <person name="Nadal-Jimenez P."/>
            <person name="Siozios S."/>
            <person name="Halliday N."/>
            <person name="Camara M."/>
            <person name="Hurst G.D.D."/>
        </authorList>
    </citation>
    <scope>NUCLEOTIDE SEQUENCE [LARGE SCALE GENOMIC DNA]</scope>
    <source>
        <strain evidence="2 3">SyEd1</strain>
    </source>
</reference>
<dbReference type="InterPro" id="IPR039556">
    <property type="entry name" value="ICL/PEPM"/>
</dbReference>
<evidence type="ECO:0000256" key="1">
    <source>
        <dbReference type="ARBA" id="ARBA00022723"/>
    </source>
</evidence>
<dbReference type="RefSeq" id="WP_222157956.1">
    <property type="nucleotide sequence ID" value="NZ_CP081864.1"/>
</dbReference>
<accession>A0ABX9AI45</accession>
<dbReference type="Proteomes" id="UP000825886">
    <property type="component" value="Chromosome"/>
</dbReference>
<keyword evidence="3" id="KW-1185">Reference proteome</keyword>
<protein>
    <submittedName>
        <fullName evidence="2">Isocitrate lyase/phosphoenolpyruvate mutase family protein</fullName>
    </submittedName>
</protein>
<name>A0ABX9AI45_9ENTR</name>
<dbReference type="Gene3D" id="3.20.20.60">
    <property type="entry name" value="Phosphoenolpyruvate-binding domains"/>
    <property type="match status" value="1"/>
</dbReference>
<dbReference type="PANTHER" id="PTHR42905:SF16">
    <property type="entry name" value="CARBOXYPHOSPHONOENOLPYRUVATE PHOSPHONOMUTASE-LIKE PROTEIN (AFU_ORTHOLOGUE AFUA_5G07230)"/>
    <property type="match status" value="1"/>
</dbReference>
<dbReference type="EMBL" id="CP081864">
    <property type="protein sequence ID" value="QZN94843.1"/>
    <property type="molecule type" value="Genomic_DNA"/>
</dbReference>
<dbReference type="GO" id="GO:0016829">
    <property type="term" value="F:lyase activity"/>
    <property type="evidence" value="ECO:0007669"/>
    <property type="project" value="UniProtKB-KW"/>
</dbReference>
<dbReference type="InterPro" id="IPR015813">
    <property type="entry name" value="Pyrv/PenolPyrv_kinase-like_dom"/>
</dbReference>
<gene>
    <name evidence="2" type="ORF">K6K13_16480</name>
</gene>
<sequence>MEDKGKIFRRLHELDDVFVIPNPWDIGTARILETMGFKALATTSAGLAFSLGVQEGTVPWEQTLLHCQSLGNATSLPVSADLEKGMGYCPESAAQTIDIAAGIGLAGCSLEDHTGIVSKPIYDFSLAVERIEAAVQARDALEHDFVITARAENFMWGITDLDETILRLQAFEKAGADVLYAPGLRDITMIKTVCQSLTKPVNVVMGLPGEIFSMAELADAGVRRISVGASMARFAYGMFVQAAQEIMSKGTFTYSKDAIGFSELASYFEGK</sequence>
<dbReference type="InterPro" id="IPR040442">
    <property type="entry name" value="Pyrv_kinase-like_dom_sf"/>
</dbReference>
<organism evidence="2 3">
    <name type="scientific">Symbiopectobacterium purcellii</name>
    <dbReference type="NCBI Taxonomy" id="2871826"/>
    <lineage>
        <taxon>Bacteria</taxon>
        <taxon>Pseudomonadati</taxon>
        <taxon>Pseudomonadota</taxon>
        <taxon>Gammaproteobacteria</taxon>
        <taxon>Enterobacterales</taxon>
        <taxon>Enterobacteriaceae</taxon>
    </lineage>
</organism>
<evidence type="ECO:0000313" key="2">
    <source>
        <dbReference type="EMBL" id="QZN94843.1"/>
    </source>
</evidence>
<dbReference type="SUPFAM" id="SSF51621">
    <property type="entry name" value="Phosphoenolpyruvate/pyruvate domain"/>
    <property type="match status" value="1"/>
</dbReference>
<evidence type="ECO:0000313" key="3">
    <source>
        <dbReference type="Proteomes" id="UP000825886"/>
    </source>
</evidence>
<keyword evidence="1" id="KW-0479">Metal-binding</keyword>
<dbReference type="PANTHER" id="PTHR42905">
    <property type="entry name" value="PHOSPHOENOLPYRUVATE CARBOXYLASE"/>
    <property type="match status" value="1"/>
</dbReference>
<keyword evidence="2" id="KW-0456">Lyase</keyword>